<organism evidence="1 2">
    <name type="scientific">Pistacia atlantica</name>
    <dbReference type="NCBI Taxonomy" id="434234"/>
    <lineage>
        <taxon>Eukaryota</taxon>
        <taxon>Viridiplantae</taxon>
        <taxon>Streptophyta</taxon>
        <taxon>Embryophyta</taxon>
        <taxon>Tracheophyta</taxon>
        <taxon>Spermatophyta</taxon>
        <taxon>Magnoliopsida</taxon>
        <taxon>eudicotyledons</taxon>
        <taxon>Gunneridae</taxon>
        <taxon>Pentapetalae</taxon>
        <taxon>rosids</taxon>
        <taxon>malvids</taxon>
        <taxon>Sapindales</taxon>
        <taxon>Anacardiaceae</taxon>
        <taxon>Pistacia</taxon>
    </lineage>
</organism>
<gene>
    <name evidence="1" type="ORF">Patl1_30529</name>
</gene>
<protein>
    <submittedName>
        <fullName evidence="1">Uncharacterized protein</fullName>
    </submittedName>
</protein>
<evidence type="ECO:0000313" key="2">
    <source>
        <dbReference type="Proteomes" id="UP001164250"/>
    </source>
</evidence>
<proteinExistence type="predicted"/>
<sequence>MALTPSPNPLQFSVQSQSTSVHYLLFGSPWPCSQQLSQKIRNASVPLVPIAVKVSSRVRCLTKSTEENWWSEPETVAADDVDGVREDTKLNFLRNVKCLGKLSYGLRPRDIRSVDPSLFLTNSMPSLVVREHAILLNLGSLRAIAMQERVLIFDYNRKGGKAFIDTLLPRLNPKNMNGGPCMPFMIEAVEAALLSRVQRLEQRLMYIEPRVQALLEVLPNRLTADILEQLRISKQTLVELSSRAGALRQMLLDLLEDPHEIRRICIMGRNCRLSKGNEDLECSVPLEKQIAEEEEEEIEMLLENYLQRCESCHGQSERLLDSAKEMEDSIAVNLSSRRLEVSRVELLLQVGTFCVAVGALVAGIFGMNLRSYLEEHVFAFWLTTAGIIVGAVVAFFLMYSYLRTRKIL</sequence>
<evidence type="ECO:0000313" key="1">
    <source>
        <dbReference type="EMBL" id="KAJ0084706.1"/>
    </source>
</evidence>
<accession>A0ACC1AG43</accession>
<keyword evidence="2" id="KW-1185">Reference proteome</keyword>
<reference evidence="2" key="1">
    <citation type="journal article" date="2023" name="G3 (Bethesda)">
        <title>Genome assembly and association tests identify interacting loci associated with vigor, precocity, and sex in interspecific pistachio rootstocks.</title>
        <authorList>
            <person name="Palmer W."/>
            <person name="Jacygrad E."/>
            <person name="Sagayaradj S."/>
            <person name="Cavanaugh K."/>
            <person name="Han R."/>
            <person name="Bertier L."/>
            <person name="Beede B."/>
            <person name="Kafkas S."/>
            <person name="Golino D."/>
            <person name="Preece J."/>
            <person name="Michelmore R."/>
        </authorList>
    </citation>
    <scope>NUCLEOTIDE SEQUENCE [LARGE SCALE GENOMIC DNA]</scope>
</reference>
<dbReference type="Proteomes" id="UP001164250">
    <property type="component" value="Chromosome 11"/>
</dbReference>
<dbReference type="EMBL" id="CM047907">
    <property type="protein sequence ID" value="KAJ0084706.1"/>
    <property type="molecule type" value="Genomic_DNA"/>
</dbReference>
<comment type="caution">
    <text evidence="1">The sequence shown here is derived from an EMBL/GenBank/DDBJ whole genome shotgun (WGS) entry which is preliminary data.</text>
</comment>
<name>A0ACC1AG43_9ROSI</name>